<evidence type="ECO:0000313" key="5">
    <source>
        <dbReference type="EMBL" id="MFC0674769.1"/>
    </source>
</evidence>
<dbReference type="EC" id="2.3.1.-" evidence="5"/>
<evidence type="ECO:0000256" key="3">
    <source>
        <dbReference type="SAM" id="MobiDB-lite"/>
    </source>
</evidence>
<evidence type="ECO:0000259" key="4">
    <source>
        <dbReference type="PROSITE" id="PS51186"/>
    </source>
</evidence>
<dbReference type="SUPFAM" id="SSF55729">
    <property type="entry name" value="Acyl-CoA N-acyltransferases (Nat)"/>
    <property type="match status" value="2"/>
</dbReference>
<keyword evidence="2 5" id="KW-0012">Acyltransferase</keyword>
<dbReference type="Pfam" id="PF00583">
    <property type="entry name" value="Acetyltransf_1"/>
    <property type="match status" value="2"/>
</dbReference>
<evidence type="ECO:0000313" key="6">
    <source>
        <dbReference type="Proteomes" id="UP001589793"/>
    </source>
</evidence>
<feature type="domain" description="N-acetyltransferase" evidence="4">
    <location>
        <begin position="186"/>
        <end position="339"/>
    </location>
</feature>
<accession>A0ABV6RDY5</accession>
<feature type="domain" description="N-acetyltransferase" evidence="4">
    <location>
        <begin position="19"/>
        <end position="174"/>
    </location>
</feature>
<protein>
    <submittedName>
        <fullName evidence="5">GNAT family N-acetyltransferase</fullName>
        <ecNumber evidence="5">2.3.1.-</ecNumber>
    </submittedName>
</protein>
<dbReference type="PANTHER" id="PTHR43420">
    <property type="entry name" value="ACETYLTRANSFERASE"/>
    <property type="match status" value="1"/>
</dbReference>
<dbReference type="EMBL" id="JBHLSV010000015">
    <property type="protein sequence ID" value="MFC0674769.1"/>
    <property type="molecule type" value="Genomic_DNA"/>
</dbReference>
<name>A0ABV6RDY5_9MICO</name>
<sequence length="339" mass="35958">MTSTSTSIAPSAEPTGAGPAFAPLALEDAAELAALLTHLEHVDGIEETVDETDAREMLTSPGFDPATDGIGVRLDGELIGYASVMLGTSPDEEGFIRASLGGGVHAAHRRAGLGSRLLAFAERRAAELMAQRHPGRPYHLRASGGVSTSTVRPLLEREGYGQVRTWLDLARELPGEELAAPEIDGVHIGPARDEDSADVHAAHLAAFQDHWGYAPIDEARWASFWNSAKTRRDLASVARDASTGEVLAYVLTSVYEAGSLYIGLVGTVRSARGRGIARAALASTIARAAQDGTLHEATLEVDADSPTGATRLYEKVGFRTVRERVTYAKDMPAAAPARR</sequence>
<keyword evidence="1 5" id="KW-0808">Transferase</keyword>
<evidence type="ECO:0000256" key="1">
    <source>
        <dbReference type="ARBA" id="ARBA00022679"/>
    </source>
</evidence>
<dbReference type="RefSeq" id="WP_376981168.1">
    <property type="nucleotide sequence ID" value="NZ_JBHLSV010000015.1"/>
</dbReference>
<dbReference type="GO" id="GO:0016746">
    <property type="term" value="F:acyltransferase activity"/>
    <property type="evidence" value="ECO:0007669"/>
    <property type="project" value="UniProtKB-KW"/>
</dbReference>
<dbReference type="Gene3D" id="3.40.630.30">
    <property type="match status" value="1"/>
</dbReference>
<dbReference type="InterPro" id="IPR016181">
    <property type="entry name" value="Acyl_CoA_acyltransferase"/>
</dbReference>
<evidence type="ECO:0000256" key="2">
    <source>
        <dbReference type="ARBA" id="ARBA00023315"/>
    </source>
</evidence>
<dbReference type="Proteomes" id="UP001589793">
    <property type="component" value="Unassembled WGS sequence"/>
</dbReference>
<feature type="region of interest" description="Disordered" evidence="3">
    <location>
        <begin position="1"/>
        <end position="20"/>
    </location>
</feature>
<organism evidence="5 6">
    <name type="scientific">Brachybacterium hainanense</name>
    <dbReference type="NCBI Taxonomy" id="1541174"/>
    <lineage>
        <taxon>Bacteria</taxon>
        <taxon>Bacillati</taxon>
        <taxon>Actinomycetota</taxon>
        <taxon>Actinomycetes</taxon>
        <taxon>Micrococcales</taxon>
        <taxon>Dermabacteraceae</taxon>
        <taxon>Brachybacterium</taxon>
    </lineage>
</organism>
<proteinExistence type="predicted"/>
<reference evidence="5 6" key="1">
    <citation type="submission" date="2024-09" db="EMBL/GenBank/DDBJ databases">
        <authorList>
            <person name="Sun Q."/>
            <person name="Mori K."/>
        </authorList>
    </citation>
    <scope>NUCLEOTIDE SEQUENCE [LARGE SCALE GENOMIC DNA]</scope>
    <source>
        <strain evidence="5 6">CICC 10874</strain>
    </source>
</reference>
<gene>
    <name evidence="5" type="ORF">ACFFF6_12445</name>
</gene>
<keyword evidence="6" id="KW-1185">Reference proteome</keyword>
<dbReference type="PROSITE" id="PS51186">
    <property type="entry name" value="GNAT"/>
    <property type="match status" value="2"/>
</dbReference>
<dbReference type="InterPro" id="IPR000182">
    <property type="entry name" value="GNAT_dom"/>
</dbReference>
<dbReference type="InterPro" id="IPR050680">
    <property type="entry name" value="YpeA/RimI_acetyltransf"/>
</dbReference>
<comment type="caution">
    <text evidence="5">The sequence shown here is derived from an EMBL/GenBank/DDBJ whole genome shotgun (WGS) entry which is preliminary data.</text>
</comment>
<dbReference type="CDD" id="cd04301">
    <property type="entry name" value="NAT_SF"/>
    <property type="match status" value="2"/>
</dbReference>